<accession>A0A512NME6</accession>
<comment type="caution">
    <text evidence="1">The sequence shown here is derived from an EMBL/GenBank/DDBJ whole genome shotgun (WGS) entry which is preliminary data.</text>
</comment>
<evidence type="ECO:0000313" key="1">
    <source>
        <dbReference type="EMBL" id="GEP60124.1"/>
    </source>
</evidence>
<sequence>MPVTYNSMNLTIDAQNACYSYGLASGSETYDRCVNREIEARRYREAAVVPASSAPYPAPGTAR</sequence>
<proteinExistence type="predicted"/>
<evidence type="ECO:0000313" key="2">
    <source>
        <dbReference type="Proteomes" id="UP000321058"/>
    </source>
</evidence>
<gene>
    <name evidence="1" type="ORF">RSO01_72900</name>
</gene>
<dbReference type="AlphaFoldDB" id="A0A512NME6"/>
<dbReference type="EMBL" id="BKAJ01000151">
    <property type="protein sequence ID" value="GEP60124.1"/>
    <property type="molecule type" value="Genomic_DNA"/>
</dbReference>
<name>A0A512NME6_9HYPH</name>
<reference evidence="1 2" key="1">
    <citation type="submission" date="2019-07" db="EMBL/GenBank/DDBJ databases">
        <title>Whole genome shotgun sequence of Reyranella soli NBRC 108950.</title>
        <authorList>
            <person name="Hosoyama A."/>
            <person name="Uohara A."/>
            <person name="Ohji S."/>
            <person name="Ichikawa N."/>
        </authorList>
    </citation>
    <scope>NUCLEOTIDE SEQUENCE [LARGE SCALE GENOMIC DNA]</scope>
    <source>
        <strain evidence="1 2">NBRC 108950</strain>
    </source>
</reference>
<organism evidence="1 2">
    <name type="scientific">Reyranella soli</name>
    <dbReference type="NCBI Taxonomy" id="1230389"/>
    <lineage>
        <taxon>Bacteria</taxon>
        <taxon>Pseudomonadati</taxon>
        <taxon>Pseudomonadota</taxon>
        <taxon>Alphaproteobacteria</taxon>
        <taxon>Hyphomicrobiales</taxon>
        <taxon>Reyranellaceae</taxon>
        <taxon>Reyranella</taxon>
    </lineage>
</organism>
<dbReference type="Proteomes" id="UP000321058">
    <property type="component" value="Unassembled WGS sequence"/>
</dbReference>
<protein>
    <submittedName>
        <fullName evidence="1">Uncharacterized protein</fullName>
    </submittedName>
</protein>
<keyword evidence="2" id="KW-1185">Reference proteome</keyword>